<keyword evidence="2" id="KW-0732">Signal</keyword>
<feature type="non-terminal residue" evidence="7">
    <location>
        <position position="1"/>
    </location>
</feature>
<keyword evidence="4" id="KW-0720">Serine protease</keyword>
<evidence type="ECO:0000256" key="1">
    <source>
        <dbReference type="ARBA" id="ARBA00022670"/>
    </source>
</evidence>
<keyword evidence="1" id="KW-0645">Protease</keyword>
<evidence type="ECO:0000256" key="5">
    <source>
        <dbReference type="ARBA" id="ARBA00023157"/>
    </source>
</evidence>
<dbReference type="Proteomes" id="UP000292052">
    <property type="component" value="Unassembled WGS sequence"/>
</dbReference>
<dbReference type="Pfam" id="PF12032">
    <property type="entry name" value="CLIP"/>
    <property type="match status" value="1"/>
</dbReference>
<reference evidence="7 8" key="1">
    <citation type="submission" date="2017-03" db="EMBL/GenBank/DDBJ databases">
        <title>Genome of the blue death feigning beetle - Asbolus verrucosus.</title>
        <authorList>
            <person name="Rider S.D."/>
        </authorList>
    </citation>
    <scope>NUCLEOTIDE SEQUENCE [LARGE SCALE GENOMIC DNA]</scope>
    <source>
        <strain evidence="7">Butters</strain>
        <tissue evidence="7">Head and leg muscle</tissue>
    </source>
</reference>
<dbReference type="Gene3D" id="3.30.1640.30">
    <property type="match status" value="1"/>
</dbReference>
<keyword evidence="3" id="KW-0378">Hydrolase</keyword>
<dbReference type="GO" id="GO:0008236">
    <property type="term" value="F:serine-type peptidase activity"/>
    <property type="evidence" value="ECO:0007669"/>
    <property type="project" value="UniProtKB-KW"/>
</dbReference>
<comment type="caution">
    <text evidence="7">The sequence shown here is derived from an EMBL/GenBank/DDBJ whole genome shotgun (WGS) entry which is preliminary data.</text>
</comment>
<protein>
    <submittedName>
        <fullName evidence="7">CLIP domain containing protein</fullName>
    </submittedName>
</protein>
<dbReference type="GO" id="GO:0006508">
    <property type="term" value="P:proteolysis"/>
    <property type="evidence" value="ECO:0007669"/>
    <property type="project" value="UniProtKB-KW"/>
</dbReference>
<keyword evidence="5" id="KW-1015">Disulfide bond</keyword>
<evidence type="ECO:0000256" key="2">
    <source>
        <dbReference type="ARBA" id="ARBA00022729"/>
    </source>
</evidence>
<dbReference type="InterPro" id="IPR022700">
    <property type="entry name" value="CLIP"/>
</dbReference>
<evidence type="ECO:0000256" key="3">
    <source>
        <dbReference type="ARBA" id="ARBA00022801"/>
    </source>
</evidence>
<feature type="domain" description="Clip" evidence="6">
    <location>
        <begin position="18"/>
        <end position="62"/>
    </location>
</feature>
<evidence type="ECO:0000313" key="8">
    <source>
        <dbReference type="Proteomes" id="UP000292052"/>
    </source>
</evidence>
<proteinExistence type="predicted"/>
<gene>
    <name evidence="7" type="ORF">BDFB_014595</name>
</gene>
<evidence type="ECO:0000259" key="6">
    <source>
        <dbReference type="Pfam" id="PF12032"/>
    </source>
</evidence>
<dbReference type="AlphaFoldDB" id="A0A482VPT9"/>
<keyword evidence="8" id="KW-1185">Reference proteome</keyword>
<sequence length="107" mass="11899">ISLVVQLKESPPCKSSFECVTLSECAPLTYLLSLEKPITTGIVKFIKSQQCGAGTIYPKVCCKFSAKRPRVQITLPTTNKPIFSTVMPLKQKAETMNWIFNSGFYGF</sequence>
<dbReference type="EMBL" id="QDEB01080258">
    <property type="protein sequence ID" value="RZC34419.1"/>
    <property type="molecule type" value="Genomic_DNA"/>
</dbReference>
<organism evidence="7 8">
    <name type="scientific">Asbolus verrucosus</name>
    <name type="common">Desert ironclad beetle</name>
    <dbReference type="NCBI Taxonomy" id="1661398"/>
    <lineage>
        <taxon>Eukaryota</taxon>
        <taxon>Metazoa</taxon>
        <taxon>Ecdysozoa</taxon>
        <taxon>Arthropoda</taxon>
        <taxon>Hexapoda</taxon>
        <taxon>Insecta</taxon>
        <taxon>Pterygota</taxon>
        <taxon>Neoptera</taxon>
        <taxon>Endopterygota</taxon>
        <taxon>Coleoptera</taxon>
        <taxon>Polyphaga</taxon>
        <taxon>Cucujiformia</taxon>
        <taxon>Tenebrionidae</taxon>
        <taxon>Pimeliinae</taxon>
        <taxon>Asbolus</taxon>
    </lineage>
</organism>
<dbReference type="OrthoDB" id="6733330at2759"/>
<evidence type="ECO:0000313" key="7">
    <source>
        <dbReference type="EMBL" id="RZC34419.1"/>
    </source>
</evidence>
<dbReference type="InterPro" id="IPR038565">
    <property type="entry name" value="CLIP_sf"/>
</dbReference>
<accession>A0A482VPT9</accession>
<evidence type="ECO:0000256" key="4">
    <source>
        <dbReference type="ARBA" id="ARBA00022825"/>
    </source>
</evidence>
<name>A0A482VPT9_ASBVE</name>